<name>A0A081AB04_PHYNI</name>
<organism evidence="4 5">
    <name type="scientific">Phytophthora nicotianae P1976</name>
    <dbReference type="NCBI Taxonomy" id="1317066"/>
    <lineage>
        <taxon>Eukaryota</taxon>
        <taxon>Sar</taxon>
        <taxon>Stramenopiles</taxon>
        <taxon>Oomycota</taxon>
        <taxon>Peronosporomycetes</taxon>
        <taxon>Peronosporales</taxon>
        <taxon>Peronosporaceae</taxon>
        <taxon>Phytophthora</taxon>
    </lineage>
</organism>
<feature type="domain" description="Apple" evidence="3">
    <location>
        <begin position="41"/>
        <end position="83"/>
    </location>
</feature>
<evidence type="ECO:0000313" key="5">
    <source>
        <dbReference type="Proteomes" id="UP000028582"/>
    </source>
</evidence>
<accession>A0A081AB04</accession>
<dbReference type="EMBL" id="ANJA01001600">
    <property type="protein sequence ID" value="ETO76065.1"/>
    <property type="molecule type" value="Genomic_DNA"/>
</dbReference>
<dbReference type="Gene3D" id="3.40.33.10">
    <property type="entry name" value="CAP"/>
    <property type="match status" value="1"/>
</dbReference>
<dbReference type="CDD" id="cd05379">
    <property type="entry name" value="CAP_bacterial"/>
    <property type="match status" value="1"/>
</dbReference>
<dbReference type="OrthoDB" id="568194at2759"/>
<evidence type="ECO:0000256" key="1">
    <source>
        <dbReference type="SAM" id="SignalP"/>
    </source>
</evidence>
<dbReference type="Gene3D" id="3.50.4.10">
    <property type="entry name" value="Hepatocyte Growth Factor"/>
    <property type="match status" value="1"/>
</dbReference>
<sequence>MPRLSSIALIAASAVAVSVVPVTTAFQLGSGGRVMWENNCNFSGNDYRWMTAIPAVCGDVCASDSKCTHWTWNNSNGGTCWFKTGSRSAKTAKWGTNCGYVVSRNSVVQVQAQTQTQAQAPAQIQTQVSSSSGLSSAEMSEMLSRINAYRALNGLGALTIDNRLIAAAMLHSKDQANHCTMTHTGSNGSKLGDRIKAQSYSFAMVAENVAAGQNTVESVMTAWWNSPGHRANLLNKDAQNVGFAKVVNNACDSYDIYWTQDFGILG</sequence>
<gene>
    <name evidence="4" type="ORF">F444_08458</name>
</gene>
<feature type="chain" id="PRO_5042978744" description="SCP domain-containing protein" evidence="1">
    <location>
        <begin position="26"/>
        <end position="266"/>
    </location>
</feature>
<dbReference type="SUPFAM" id="SSF55797">
    <property type="entry name" value="PR-1-like"/>
    <property type="match status" value="1"/>
</dbReference>
<dbReference type="AlphaFoldDB" id="A0A081AB04"/>
<dbReference type="InterPro" id="IPR003609">
    <property type="entry name" value="Pan_app"/>
</dbReference>
<evidence type="ECO:0000313" key="4">
    <source>
        <dbReference type="EMBL" id="ETO76065.1"/>
    </source>
</evidence>
<comment type="caution">
    <text evidence="4">The sequence shown here is derived from an EMBL/GenBank/DDBJ whole genome shotgun (WGS) entry which is preliminary data.</text>
</comment>
<dbReference type="Proteomes" id="UP000028582">
    <property type="component" value="Unassembled WGS sequence"/>
</dbReference>
<dbReference type="InterPro" id="IPR014044">
    <property type="entry name" value="CAP_dom"/>
</dbReference>
<feature type="domain" description="SCP" evidence="2">
    <location>
        <begin position="143"/>
        <end position="262"/>
    </location>
</feature>
<evidence type="ECO:0008006" key="6">
    <source>
        <dbReference type="Google" id="ProtNLM"/>
    </source>
</evidence>
<feature type="signal peptide" evidence="1">
    <location>
        <begin position="1"/>
        <end position="25"/>
    </location>
</feature>
<protein>
    <recommendedName>
        <fullName evidence="6">SCP domain-containing protein</fullName>
    </recommendedName>
</protein>
<dbReference type="InterPro" id="IPR035940">
    <property type="entry name" value="CAP_sf"/>
</dbReference>
<proteinExistence type="predicted"/>
<dbReference type="Pfam" id="PF14295">
    <property type="entry name" value="PAN_4"/>
    <property type="match status" value="1"/>
</dbReference>
<dbReference type="Pfam" id="PF00188">
    <property type="entry name" value="CAP"/>
    <property type="match status" value="1"/>
</dbReference>
<evidence type="ECO:0000259" key="3">
    <source>
        <dbReference type="Pfam" id="PF14295"/>
    </source>
</evidence>
<keyword evidence="1" id="KW-0732">Signal</keyword>
<dbReference type="PANTHER" id="PTHR31157">
    <property type="entry name" value="SCP DOMAIN-CONTAINING PROTEIN"/>
    <property type="match status" value="1"/>
</dbReference>
<reference evidence="4 5" key="1">
    <citation type="submission" date="2013-11" db="EMBL/GenBank/DDBJ databases">
        <title>The Genome Sequence of Phytophthora parasitica P1976.</title>
        <authorList>
            <consortium name="The Broad Institute Genomics Platform"/>
            <person name="Russ C."/>
            <person name="Tyler B."/>
            <person name="Panabieres F."/>
            <person name="Shan W."/>
            <person name="Tripathy S."/>
            <person name="Grunwald N."/>
            <person name="Machado M."/>
            <person name="Johnson C.S."/>
            <person name="Walker B."/>
            <person name="Young S."/>
            <person name="Zeng Q."/>
            <person name="Gargeya S."/>
            <person name="Fitzgerald M."/>
            <person name="Haas B."/>
            <person name="Abouelleil A."/>
            <person name="Allen A.W."/>
            <person name="Alvarado L."/>
            <person name="Arachchi H.M."/>
            <person name="Berlin A.M."/>
            <person name="Chapman S.B."/>
            <person name="Gainer-Dewar J."/>
            <person name="Goldberg J."/>
            <person name="Griggs A."/>
            <person name="Gujja S."/>
            <person name="Hansen M."/>
            <person name="Howarth C."/>
            <person name="Imamovic A."/>
            <person name="Ireland A."/>
            <person name="Larimer J."/>
            <person name="McCowan C."/>
            <person name="Murphy C."/>
            <person name="Pearson M."/>
            <person name="Poon T.W."/>
            <person name="Priest M."/>
            <person name="Roberts A."/>
            <person name="Saif S."/>
            <person name="Shea T."/>
            <person name="Sisk P."/>
            <person name="Sykes S."/>
            <person name="Wortman J."/>
            <person name="Nusbaum C."/>
            <person name="Birren B."/>
        </authorList>
    </citation>
    <scope>NUCLEOTIDE SEQUENCE [LARGE SCALE GENOMIC DNA]</scope>
    <source>
        <strain evidence="4 5">P1976</strain>
    </source>
</reference>
<evidence type="ECO:0000259" key="2">
    <source>
        <dbReference type="Pfam" id="PF00188"/>
    </source>
</evidence>
<dbReference type="PANTHER" id="PTHR31157:SF1">
    <property type="entry name" value="SCP DOMAIN-CONTAINING PROTEIN"/>
    <property type="match status" value="1"/>
</dbReference>